<keyword evidence="2" id="KW-1185">Reference proteome</keyword>
<name>A0AC61RBX5_9BACT</name>
<accession>A0AC61RBX5</accession>
<comment type="caution">
    <text evidence="1">The sequence shown here is derived from an EMBL/GenBank/DDBJ whole genome shotgun (WGS) entry which is preliminary data.</text>
</comment>
<evidence type="ECO:0000313" key="2">
    <source>
        <dbReference type="Proteomes" id="UP000306319"/>
    </source>
</evidence>
<protein>
    <submittedName>
        <fullName evidence="1">Uncharacterized protein</fullName>
    </submittedName>
</protein>
<sequence length="434" mass="47929">MSIKSSLTLSLASALSILPICANAQSAGQDPTEETVSIKIVEYRDSTDTYITLHENAPKLQGTPDVPRFTLHGKEGKFYMGLGANIKSVALFDFGHPIHDDNMFTTSAIPIEQQPGNGAQFRFSAQQSNIYLNVVALPGTKNQLGAYISINFLGNGYTPQLQVAYLKYRGITAGYNYSLFTDVGAVPTTIDYEGPNAFACMIHGNIYYEHPFGKNKEWKAGIGIDMPSYSATNASQTATVTQRVPDIPFYLQRSWANGNGWLRLSGIIRNLYYRDNSASRNIDKVGWGIKASGKTPIAGGLSAYYQGVYGKGVTSYIQDLGGTGMDLMPDPENPGALNRVEAWGAYGALQYNFSPNVFCTAMYSHVRTYANQYADSSTPWKNGYKYAQYVVGNVFWKVNSIVEVGLEYLYGRRVDFDNRQAHDNRIQTLLQVSF</sequence>
<gene>
    <name evidence="1" type="ORF">E5331_13070</name>
</gene>
<evidence type="ECO:0000313" key="1">
    <source>
        <dbReference type="EMBL" id="TGY77763.1"/>
    </source>
</evidence>
<organism evidence="1 2">
    <name type="scientific">Lepagella muris</name>
    <dbReference type="NCBI Taxonomy" id="3032870"/>
    <lineage>
        <taxon>Bacteria</taxon>
        <taxon>Pseudomonadati</taxon>
        <taxon>Bacteroidota</taxon>
        <taxon>Bacteroidia</taxon>
        <taxon>Bacteroidales</taxon>
        <taxon>Muribaculaceae</taxon>
        <taxon>Lepagella</taxon>
    </lineage>
</organism>
<dbReference type="Proteomes" id="UP000306319">
    <property type="component" value="Unassembled WGS sequence"/>
</dbReference>
<dbReference type="EMBL" id="SRYB01000020">
    <property type="protein sequence ID" value="TGY77763.1"/>
    <property type="molecule type" value="Genomic_DNA"/>
</dbReference>
<reference evidence="1" key="1">
    <citation type="submission" date="2019-04" db="EMBL/GenBank/DDBJ databases">
        <title>Microbes associate with the intestines of laboratory mice.</title>
        <authorList>
            <person name="Navarre W."/>
            <person name="Wong E."/>
            <person name="Huang K."/>
            <person name="Tropini C."/>
            <person name="Ng K."/>
            <person name="Yu B."/>
        </authorList>
    </citation>
    <scope>NUCLEOTIDE SEQUENCE</scope>
    <source>
        <strain evidence="1">NM04_E33</strain>
    </source>
</reference>
<proteinExistence type="predicted"/>